<protein>
    <submittedName>
        <fullName evidence="2">GT2 family glycosyltransferase</fullName>
    </submittedName>
</protein>
<dbReference type="AlphaFoldDB" id="A0A7W3J1L9"/>
<dbReference type="InterPro" id="IPR029044">
    <property type="entry name" value="Nucleotide-diphossugar_trans"/>
</dbReference>
<organism evidence="2 3">
    <name type="scientific">Nocardioides ginsengisegetis</name>
    <dbReference type="NCBI Taxonomy" id="661491"/>
    <lineage>
        <taxon>Bacteria</taxon>
        <taxon>Bacillati</taxon>
        <taxon>Actinomycetota</taxon>
        <taxon>Actinomycetes</taxon>
        <taxon>Propionibacteriales</taxon>
        <taxon>Nocardioidaceae</taxon>
        <taxon>Nocardioides</taxon>
    </lineage>
</organism>
<dbReference type="Proteomes" id="UP000580910">
    <property type="component" value="Unassembled WGS sequence"/>
</dbReference>
<keyword evidence="2" id="KW-0808">Transferase</keyword>
<dbReference type="CDD" id="cd04186">
    <property type="entry name" value="GT_2_like_c"/>
    <property type="match status" value="1"/>
</dbReference>
<evidence type="ECO:0000313" key="3">
    <source>
        <dbReference type="Proteomes" id="UP000580910"/>
    </source>
</evidence>
<comment type="caution">
    <text evidence="2">The sequence shown here is derived from an EMBL/GenBank/DDBJ whole genome shotgun (WGS) entry which is preliminary data.</text>
</comment>
<proteinExistence type="predicted"/>
<dbReference type="RefSeq" id="WP_182540293.1">
    <property type="nucleotide sequence ID" value="NZ_JACGXA010000001.1"/>
</dbReference>
<evidence type="ECO:0000259" key="1">
    <source>
        <dbReference type="Pfam" id="PF00535"/>
    </source>
</evidence>
<evidence type="ECO:0000313" key="2">
    <source>
        <dbReference type="EMBL" id="MBA8804633.1"/>
    </source>
</evidence>
<dbReference type="PANTHER" id="PTHR43179:SF7">
    <property type="entry name" value="RHAMNOSYLTRANSFERASE WBBL"/>
    <property type="match status" value="1"/>
</dbReference>
<dbReference type="InterPro" id="IPR001173">
    <property type="entry name" value="Glyco_trans_2-like"/>
</dbReference>
<feature type="domain" description="Glycosyltransferase 2-like" evidence="1">
    <location>
        <begin position="7"/>
        <end position="122"/>
    </location>
</feature>
<dbReference type="Gene3D" id="3.90.550.10">
    <property type="entry name" value="Spore Coat Polysaccharide Biosynthesis Protein SpsA, Chain A"/>
    <property type="match status" value="1"/>
</dbReference>
<name>A0A7W3J1L9_9ACTN</name>
<accession>A0A7W3J1L9</accession>
<sequence>MRADVAIGVVTYNSADHVGALLDSIPAACAGLTPCTLVVDNGSTDGTVALVERRGDCTLVRAANRGFAAGINLAAAGTDAPYLLIANPDVVLRPGSVTALVEAAVATGAGIVVPLLETSDGQVQPSLRRDPTLLRNLGLASTGHPALSEHVAGPADYERRHPVDWATGAVMLVSRTCLDEVGPWDESFFLYSEETDFCVRARERGHLTVFEPAARAMHVGGGSGRSNRTHAMQALNQVRFFSRRHGPVPSWLYYAATVGRIALRGLRGERAAWPILGMILRPGRRPAELGLAGTLLPR</sequence>
<keyword evidence="3" id="KW-1185">Reference proteome</keyword>
<dbReference type="PANTHER" id="PTHR43179">
    <property type="entry name" value="RHAMNOSYLTRANSFERASE WBBL"/>
    <property type="match status" value="1"/>
</dbReference>
<dbReference type="GO" id="GO:0016740">
    <property type="term" value="F:transferase activity"/>
    <property type="evidence" value="ECO:0007669"/>
    <property type="project" value="UniProtKB-KW"/>
</dbReference>
<dbReference type="Pfam" id="PF00535">
    <property type="entry name" value="Glycos_transf_2"/>
    <property type="match status" value="1"/>
</dbReference>
<reference evidence="2 3" key="1">
    <citation type="submission" date="2020-07" db="EMBL/GenBank/DDBJ databases">
        <title>Sequencing the genomes of 1000 actinobacteria strains.</title>
        <authorList>
            <person name="Klenk H.-P."/>
        </authorList>
    </citation>
    <scope>NUCLEOTIDE SEQUENCE [LARGE SCALE GENOMIC DNA]</scope>
    <source>
        <strain evidence="2 3">DSM 21349</strain>
    </source>
</reference>
<gene>
    <name evidence="2" type="ORF">FB382_002924</name>
</gene>
<dbReference type="SUPFAM" id="SSF53448">
    <property type="entry name" value="Nucleotide-diphospho-sugar transferases"/>
    <property type="match status" value="1"/>
</dbReference>
<dbReference type="EMBL" id="JACGXA010000001">
    <property type="protein sequence ID" value="MBA8804633.1"/>
    <property type="molecule type" value="Genomic_DNA"/>
</dbReference>